<evidence type="ECO:0000313" key="2">
    <source>
        <dbReference type="Proteomes" id="UP000316621"/>
    </source>
</evidence>
<dbReference type="EMBL" id="CM010725">
    <property type="protein sequence ID" value="RZC83559.1"/>
    <property type="molecule type" value="Genomic_DNA"/>
</dbReference>
<accession>A0A4Y7LH73</accession>
<name>A0A4Y7LH73_PAPSO</name>
<proteinExistence type="predicted"/>
<reference evidence="1 2" key="1">
    <citation type="journal article" date="2018" name="Science">
        <title>The opium poppy genome and morphinan production.</title>
        <authorList>
            <person name="Guo L."/>
            <person name="Winzer T."/>
            <person name="Yang X."/>
            <person name="Li Y."/>
            <person name="Ning Z."/>
            <person name="He Z."/>
            <person name="Teodor R."/>
            <person name="Lu Y."/>
            <person name="Bowser T.A."/>
            <person name="Graham I.A."/>
            <person name="Ye K."/>
        </authorList>
    </citation>
    <scope>NUCLEOTIDE SEQUENCE [LARGE SCALE GENOMIC DNA]</scope>
    <source>
        <strain evidence="2">cv. HN1</strain>
        <tissue evidence="1">Leaves</tissue>
    </source>
</reference>
<dbReference type="Gramene" id="RZC83559">
    <property type="protein sequence ID" value="RZC83559"/>
    <property type="gene ID" value="C5167_046345"/>
</dbReference>
<dbReference type="Proteomes" id="UP000316621">
    <property type="component" value="Chromosome 11"/>
</dbReference>
<dbReference type="AlphaFoldDB" id="A0A4Y7LH73"/>
<organism evidence="1 2">
    <name type="scientific">Papaver somniferum</name>
    <name type="common">Opium poppy</name>
    <dbReference type="NCBI Taxonomy" id="3469"/>
    <lineage>
        <taxon>Eukaryota</taxon>
        <taxon>Viridiplantae</taxon>
        <taxon>Streptophyta</taxon>
        <taxon>Embryophyta</taxon>
        <taxon>Tracheophyta</taxon>
        <taxon>Spermatophyta</taxon>
        <taxon>Magnoliopsida</taxon>
        <taxon>Ranunculales</taxon>
        <taxon>Papaveraceae</taxon>
        <taxon>Papaveroideae</taxon>
        <taxon>Papaver</taxon>
    </lineage>
</organism>
<sequence>MAFLCNTTCYWEARIVELPENEDWYYTCKTCNKKIKFEISYYLLERDIYPICVQIMGRLLEYSI</sequence>
<gene>
    <name evidence="1" type="ORF">C5167_046345</name>
</gene>
<protein>
    <submittedName>
        <fullName evidence="1">Uncharacterized protein</fullName>
    </submittedName>
</protein>
<keyword evidence="2" id="KW-1185">Reference proteome</keyword>
<evidence type="ECO:0000313" key="1">
    <source>
        <dbReference type="EMBL" id="RZC83559.1"/>
    </source>
</evidence>